<sequence length="142" mass="15228">MTDTSLRAVGWAQSFPVSDGVRAGREWAREHLEALGWTARAPETVDAVLLTVSELVTNAHVHAHSDAQLILTWDSECLHVSVHDSDTGVPTPREPDSTRPSGRGLVLIDALADHWETRPQPGGKTITACFAPGGEPSPHPAD</sequence>
<dbReference type="Proteomes" id="UP001377168">
    <property type="component" value="Unassembled WGS sequence"/>
</dbReference>
<evidence type="ECO:0000313" key="2">
    <source>
        <dbReference type="Proteomes" id="UP001377168"/>
    </source>
</evidence>
<dbReference type="EMBL" id="JBBKAJ010000022">
    <property type="protein sequence ID" value="MEJ8639296.1"/>
    <property type="molecule type" value="Genomic_DNA"/>
</dbReference>
<reference evidence="1" key="1">
    <citation type="submission" date="2024-03" db="EMBL/GenBank/DDBJ databases">
        <title>Novel Streptomyces species of biotechnological and ecological value are a feature of Machair soil.</title>
        <authorList>
            <person name="Prole J.R."/>
            <person name="Goodfellow M."/>
            <person name="Allenby N."/>
            <person name="Ward A.C."/>
        </authorList>
    </citation>
    <scope>NUCLEOTIDE SEQUENCE</scope>
    <source>
        <strain evidence="1">MS2.AVA.5</strain>
    </source>
</reference>
<keyword evidence="2" id="KW-1185">Reference proteome</keyword>
<gene>
    <name evidence="1" type="ORF">WKI67_38740</name>
</gene>
<evidence type="ECO:0000313" key="1">
    <source>
        <dbReference type="EMBL" id="MEJ8639296.1"/>
    </source>
</evidence>
<protein>
    <submittedName>
        <fullName evidence="1">ATP-binding protein</fullName>
    </submittedName>
</protein>
<comment type="caution">
    <text evidence="1">The sequence shown here is derived from an EMBL/GenBank/DDBJ whole genome shotgun (WGS) entry which is preliminary data.</text>
</comment>
<name>A0ACC6Q6R8_9ACTN</name>
<proteinExistence type="predicted"/>
<keyword evidence="1" id="KW-0067">ATP-binding</keyword>
<keyword evidence="1" id="KW-0547">Nucleotide-binding</keyword>
<accession>A0ACC6Q6R8</accession>
<organism evidence="1 2">
    <name type="scientific">Streptomyces achmelvichensis</name>
    <dbReference type="NCBI Taxonomy" id="3134111"/>
    <lineage>
        <taxon>Bacteria</taxon>
        <taxon>Bacillati</taxon>
        <taxon>Actinomycetota</taxon>
        <taxon>Actinomycetes</taxon>
        <taxon>Kitasatosporales</taxon>
        <taxon>Streptomycetaceae</taxon>
        <taxon>Streptomyces</taxon>
    </lineage>
</organism>